<evidence type="ECO:0000256" key="3">
    <source>
        <dbReference type="ARBA" id="ARBA00023125"/>
    </source>
</evidence>
<dbReference type="SUPFAM" id="SSF46785">
    <property type="entry name" value="Winged helix' DNA-binding domain"/>
    <property type="match status" value="1"/>
</dbReference>
<comment type="caution">
    <text evidence="6">The sequence shown here is derived from an EMBL/GenBank/DDBJ whole genome shotgun (WGS) entry which is preliminary data.</text>
</comment>
<dbReference type="GO" id="GO:0006351">
    <property type="term" value="P:DNA-templated transcription"/>
    <property type="evidence" value="ECO:0007669"/>
    <property type="project" value="TreeGrafter"/>
</dbReference>
<evidence type="ECO:0000313" key="6">
    <source>
        <dbReference type="EMBL" id="RLV59156.1"/>
    </source>
</evidence>
<dbReference type="InterPro" id="IPR036390">
    <property type="entry name" value="WH_DNA-bd_sf"/>
</dbReference>
<evidence type="ECO:0000259" key="5">
    <source>
        <dbReference type="PROSITE" id="PS50931"/>
    </source>
</evidence>
<dbReference type="InterPro" id="IPR058163">
    <property type="entry name" value="LysR-type_TF_proteobact-type"/>
</dbReference>
<dbReference type="GO" id="GO:0003700">
    <property type="term" value="F:DNA-binding transcription factor activity"/>
    <property type="evidence" value="ECO:0007669"/>
    <property type="project" value="InterPro"/>
</dbReference>
<accession>A0A3L8PV12</accession>
<dbReference type="Proteomes" id="UP000281474">
    <property type="component" value="Unassembled WGS sequence"/>
</dbReference>
<gene>
    <name evidence="6" type="ORF">D5018_13520</name>
</gene>
<keyword evidence="4" id="KW-0804">Transcription</keyword>
<dbReference type="PANTHER" id="PTHR30537">
    <property type="entry name" value="HTH-TYPE TRANSCRIPTIONAL REGULATOR"/>
    <property type="match status" value="1"/>
</dbReference>
<comment type="similarity">
    <text evidence="1">Belongs to the LysR transcriptional regulatory family.</text>
</comment>
<keyword evidence="3" id="KW-0238">DNA-binding</keyword>
<keyword evidence="7" id="KW-1185">Reference proteome</keyword>
<evidence type="ECO:0000256" key="4">
    <source>
        <dbReference type="ARBA" id="ARBA00023163"/>
    </source>
</evidence>
<dbReference type="OrthoDB" id="9786526at2"/>
<feature type="domain" description="HTH lysR-type" evidence="5">
    <location>
        <begin position="6"/>
        <end position="63"/>
    </location>
</feature>
<dbReference type="InterPro" id="IPR036388">
    <property type="entry name" value="WH-like_DNA-bd_sf"/>
</dbReference>
<dbReference type="Gene3D" id="1.10.10.10">
    <property type="entry name" value="Winged helix-like DNA-binding domain superfamily/Winged helix DNA-binding domain"/>
    <property type="match status" value="1"/>
</dbReference>
<dbReference type="Gene3D" id="3.40.190.290">
    <property type="match status" value="1"/>
</dbReference>
<dbReference type="EMBL" id="QZEI01000042">
    <property type="protein sequence ID" value="RLV59156.1"/>
    <property type="molecule type" value="Genomic_DNA"/>
</dbReference>
<sequence>MKYQANLLDGMLIFEQVVSCNSFTKASEVTGHSPSHISKEINKLESRLGVRLLNRTTRKLSLTPEGEQFHQHCLQLIQDTLNVQERLQGLQHEPSGLLRVSCMADFQSSKMQKIIDEFLEQYPKVKLEMELSNRRVDIITEGFDLVMRATRDIDDSSLICRKLLSFKALTLASPEYLTLFGTPTKPEDLTKHHCLGYSHAKNPNVWGYQSNNEKENNIPVNVRFQSNDSEMLVAMCTAGKGIARIPSFLLDSQVEQGKLVSILEGFEDRTIDVYFMYPSKKHLSSKVRAFIDFVVERL</sequence>
<dbReference type="SUPFAM" id="SSF53850">
    <property type="entry name" value="Periplasmic binding protein-like II"/>
    <property type="match status" value="1"/>
</dbReference>
<dbReference type="PANTHER" id="PTHR30537:SF5">
    <property type="entry name" value="HTH-TYPE TRANSCRIPTIONAL ACTIVATOR TTDR-RELATED"/>
    <property type="match status" value="1"/>
</dbReference>
<protein>
    <submittedName>
        <fullName evidence="6">LysR family transcriptional regulator</fullName>
    </submittedName>
</protein>
<dbReference type="GO" id="GO:0043565">
    <property type="term" value="F:sequence-specific DNA binding"/>
    <property type="evidence" value="ECO:0007669"/>
    <property type="project" value="TreeGrafter"/>
</dbReference>
<name>A0A3L8PV12_9GAMM</name>
<proteinExistence type="inferred from homology"/>
<dbReference type="FunFam" id="1.10.10.10:FF:000001">
    <property type="entry name" value="LysR family transcriptional regulator"/>
    <property type="match status" value="1"/>
</dbReference>
<dbReference type="AlphaFoldDB" id="A0A3L8PV12"/>
<dbReference type="RefSeq" id="WP_121839529.1">
    <property type="nucleotide sequence ID" value="NZ_ML014791.1"/>
</dbReference>
<dbReference type="Pfam" id="PF00126">
    <property type="entry name" value="HTH_1"/>
    <property type="match status" value="1"/>
</dbReference>
<evidence type="ECO:0000256" key="1">
    <source>
        <dbReference type="ARBA" id="ARBA00009437"/>
    </source>
</evidence>
<dbReference type="InterPro" id="IPR005119">
    <property type="entry name" value="LysR_subst-bd"/>
</dbReference>
<dbReference type="PROSITE" id="PS50931">
    <property type="entry name" value="HTH_LYSR"/>
    <property type="match status" value="1"/>
</dbReference>
<dbReference type="Pfam" id="PF03466">
    <property type="entry name" value="LysR_substrate"/>
    <property type="match status" value="1"/>
</dbReference>
<evidence type="ECO:0000313" key="7">
    <source>
        <dbReference type="Proteomes" id="UP000281474"/>
    </source>
</evidence>
<dbReference type="InterPro" id="IPR000847">
    <property type="entry name" value="LysR_HTH_N"/>
</dbReference>
<reference evidence="6 7" key="1">
    <citation type="submission" date="2018-09" db="EMBL/GenBank/DDBJ databases">
        <title>Phylogeny of the Shewanellaceae, and recommendation for two new genera, Pseudoshewanella and Parashewanella.</title>
        <authorList>
            <person name="Wang G."/>
        </authorList>
    </citation>
    <scope>NUCLEOTIDE SEQUENCE [LARGE SCALE GENOMIC DNA]</scope>
    <source>
        <strain evidence="6 7">C51</strain>
    </source>
</reference>
<dbReference type="CDD" id="cd08422">
    <property type="entry name" value="PBP2_CrgA_like"/>
    <property type="match status" value="1"/>
</dbReference>
<organism evidence="6 7">
    <name type="scientific">Parashewanella curva</name>
    <dbReference type="NCBI Taxonomy" id="2338552"/>
    <lineage>
        <taxon>Bacteria</taxon>
        <taxon>Pseudomonadati</taxon>
        <taxon>Pseudomonadota</taxon>
        <taxon>Gammaproteobacteria</taxon>
        <taxon>Alteromonadales</taxon>
        <taxon>Shewanellaceae</taxon>
        <taxon>Parashewanella</taxon>
    </lineage>
</organism>
<evidence type="ECO:0000256" key="2">
    <source>
        <dbReference type="ARBA" id="ARBA00023015"/>
    </source>
</evidence>
<keyword evidence="2" id="KW-0805">Transcription regulation</keyword>